<feature type="region of interest" description="Disordered" evidence="1">
    <location>
        <begin position="29"/>
        <end position="78"/>
    </location>
</feature>
<dbReference type="EMBL" id="JANPWB010000010">
    <property type="protein sequence ID" value="KAJ1146646.1"/>
    <property type="molecule type" value="Genomic_DNA"/>
</dbReference>
<feature type="compositionally biased region" description="Basic and acidic residues" evidence="1">
    <location>
        <begin position="57"/>
        <end position="73"/>
    </location>
</feature>
<dbReference type="Proteomes" id="UP001066276">
    <property type="component" value="Chromosome 6"/>
</dbReference>
<comment type="caution">
    <text evidence="2">The sequence shown here is derived from an EMBL/GenBank/DDBJ whole genome shotgun (WGS) entry which is preliminary data.</text>
</comment>
<proteinExistence type="predicted"/>
<evidence type="ECO:0000256" key="1">
    <source>
        <dbReference type="SAM" id="MobiDB-lite"/>
    </source>
</evidence>
<evidence type="ECO:0000313" key="2">
    <source>
        <dbReference type="EMBL" id="KAJ1146646.1"/>
    </source>
</evidence>
<dbReference type="AlphaFoldDB" id="A0AAV7R1G6"/>
<protein>
    <submittedName>
        <fullName evidence="2">Uncharacterized protein</fullName>
    </submittedName>
</protein>
<keyword evidence="3" id="KW-1185">Reference proteome</keyword>
<accession>A0AAV7R1G6</accession>
<gene>
    <name evidence="2" type="ORF">NDU88_012910</name>
</gene>
<organism evidence="2 3">
    <name type="scientific">Pleurodeles waltl</name>
    <name type="common">Iberian ribbed newt</name>
    <dbReference type="NCBI Taxonomy" id="8319"/>
    <lineage>
        <taxon>Eukaryota</taxon>
        <taxon>Metazoa</taxon>
        <taxon>Chordata</taxon>
        <taxon>Craniata</taxon>
        <taxon>Vertebrata</taxon>
        <taxon>Euteleostomi</taxon>
        <taxon>Amphibia</taxon>
        <taxon>Batrachia</taxon>
        <taxon>Caudata</taxon>
        <taxon>Salamandroidea</taxon>
        <taxon>Salamandridae</taxon>
        <taxon>Pleurodelinae</taxon>
        <taxon>Pleurodeles</taxon>
    </lineage>
</organism>
<evidence type="ECO:0000313" key="3">
    <source>
        <dbReference type="Proteomes" id="UP001066276"/>
    </source>
</evidence>
<sequence length="110" mass="11813">MRRGVKAYLYIGDEAGIRTPRVAMLGPCTVSGSSSEEPDCTPGEESARGRKTVRRTPRVEEVTRPPHPAEDHPLPGLGATTVADVFPHEKDCGVVLGCPGWGEEGLELDF</sequence>
<reference evidence="2" key="1">
    <citation type="journal article" date="2022" name="bioRxiv">
        <title>Sequencing and chromosome-scale assembly of the giantPleurodeles waltlgenome.</title>
        <authorList>
            <person name="Brown T."/>
            <person name="Elewa A."/>
            <person name="Iarovenko S."/>
            <person name="Subramanian E."/>
            <person name="Araus A.J."/>
            <person name="Petzold A."/>
            <person name="Susuki M."/>
            <person name="Suzuki K.-i.T."/>
            <person name="Hayashi T."/>
            <person name="Toyoda A."/>
            <person name="Oliveira C."/>
            <person name="Osipova E."/>
            <person name="Leigh N.D."/>
            <person name="Simon A."/>
            <person name="Yun M.H."/>
        </authorList>
    </citation>
    <scope>NUCLEOTIDE SEQUENCE</scope>
    <source>
        <strain evidence="2">20211129_DDA</strain>
        <tissue evidence="2">Liver</tissue>
    </source>
</reference>
<name>A0AAV7R1G6_PLEWA</name>